<comment type="subcellular location">
    <subcellularLocation>
        <location evidence="1">Nucleus</location>
        <location evidence="1">Nucleolus</location>
    </subcellularLocation>
</comment>
<dbReference type="GO" id="GO:0003723">
    <property type="term" value="F:RNA binding"/>
    <property type="evidence" value="ECO:0007669"/>
    <property type="project" value="UniProtKB-KW"/>
</dbReference>
<name>A0A0A9VSQ1_LYGHE</name>
<dbReference type="GO" id="GO:0000480">
    <property type="term" value="P:endonucleolytic cleavage in 5'-ETS of tricistronic rRNA transcript (SSU-rRNA, 5.8S rRNA, LSU-rRNA)"/>
    <property type="evidence" value="ECO:0007669"/>
    <property type="project" value="TreeGrafter"/>
</dbReference>
<organism evidence="7">
    <name type="scientific">Lygus hesperus</name>
    <name type="common">Western plant bug</name>
    <dbReference type="NCBI Taxonomy" id="30085"/>
    <lineage>
        <taxon>Eukaryota</taxon>
        <taxon>Metazoa</taxon>
        <taxon>Ecdysozoa</taxon>
        <taxon>Arthropoda</taxon>
        <taxon>Hexapoda</taxon>
        <taxon>Insecta</taxon>
        <taxon>Pterygota</taxon>
        <taxon>Neoptera</taxon>
        <taxon>Paraneoptera</taxon>
        <taxon>Hemiptera</taxon>
        <taxon>Heteroptera</taxon>
        <taxon>Panheteroptera</taxon>
        <taxon>Cimicomorpha</taxon>
        <taxon>Miridae</taxon>
        <taxon>Mirini</taxon>
        <taxon>Lygus</taxon>
    </lineage>
</organism>
<accession>A0A0A9VSQ1</accession>
<evidence type="ECO:0000256" key="1">
    <source>
        <dbReference type="ARBA" id="ARBA00004604"/>
    </source>
</evidence>
<gene>
    <name evidence="7" type="primary">ABT1_1</name>
    <name evidence="7" type="ORF">CM83_37988</name>
</gene>
<dbReference type="InterPro" id="IPR012677">
    <property type="entry name" value="Nucleotide-bd_a/b_plait_sf"/>
</dbReference>
<reference evidence="7" key="2">
    <citation type="submission" date="2014-07" db="EMBL/GenBank/DDBJ databases">
        <authorList>
            <person name="Hull J."/>
        </authorList>
    </citation>
    <scope>NUCLEOTIDE SEQUENCE</scope>
</reference>
<dbReference type="EMBL" id="GBRD01011242">
    <property type="protein sequence ID" value="JAG54582.1"/>
    <property type="molecule type" value="Transcribed_RNA"/>
</dbReference>
<dbReference type="SUPFAM" id="SSF54928">
    <property type="entry name" value="RNA-binding domain, RBD"/>
    <property type="match status" value="1"/>
</dbReference>
<dbReference type="InterPro" id="IPR035979">
    <property type="entry name" value="RBD_domain_sf"/>
</dbReference>
<evidence type="ECO:0000313" key="8">
    <source>
        <dbReference type="EMBL" id="JAG54582.1"/>
    </source>
</evidence>
<dbReference type="PANTHER" id="PTHR12311:SF7">
    <property type="entry name" value="ACTIVATOR OF BASAL TRANSCRIPTION 1"/>
    <property type="match status" value="1"/>
</dbReference>
<dbReference type="PANTHER" id="PTHR12311">
    <property type="entry name" value="ACTIVATOR OF BASAL TRANSCRIPTION 1"/>
    <property type="match status" value="1"/>
</dbReference>
<evidence type="ECO:0000256" key="4">
    <source>
        <dbReference type="ARBA" id="ARBA00022884"/>
    </source>
</evidence>
<dbReference type="GO" id="GO:0000472">
    <property type="term" value="P:endonucleolytic cleavage to generate mature 5'-end of SSU-rRNA from (SSU-rRNA, 5.8S rRNA, LSU-rRNA)"/>
    <property type="evidence" value="ECO:0007669"/>
    <property type="project" value="TreeGrafter"/>
</dbReference>
<dbReference type="AlphaFoldDB" id="A0A0A9VSQ1"/>
<dbReference type="InterPro" id="IPR034353">
    <property type="entry name" value="ABT1/ESF2_RRM"/>
</dbReference>
<evidence type="ECO:0000313" key="7">
    <source>
        <dbReference type="EMBL" id="JAF99376.1"/>
    </source>
</evidence>
<comment type="similarity">
    <text evidence="2">Belongs to the ESF2/ABP1 family.</text>
</comment>
<sequence>MKHLPEVDHDSGSPDDEEGSEAPQPSTSGLRKSESLDSISLGSEKPEEKRFKRGVVYISFIPQGMTPTILRDRLTRFAPVGRMYMQRVEEKGEKKRKKKKESTWVQPDNYSEGWVEFLKKRHAKQVAALLNNQPMGGKKKDRFHDHLWNLKYLSRFKWIHLVERLSFEKAVMRQKMQNEISQAKRVANFFKETVEREERQRKRLKKSNSGASENTSSAGGPSPYVFAQRETVEEKKAKKPQVNQDRENFLKSLFS</sequence>
<dbReference type="CDD" id="cd12263">
    <property type="entry name" value="RRM_ABT1_like"/>
    <property type="match status" value="1"/>
</dbReference>
<feature type="compositionally biased region" description="Polar residues" evidence="6">
    <location>
        <begin position="207"/>
        <end position="219"/>
    </location>
</feature>
<evidence type="ECO:0000256" key="2">
    <source>
        <dbReference type="ARBA" id="ARBA00005819"/>
    </source>
</evidence>
<dbReference type="GO" id="GO:0005730">
    <property type="term" value="C:nucleolus"/>
    <property type="evidence" value="ECO:0007669"/>
    <property type="project" value="UniProtKB-SubCell"/>
</dbReference>
<reference evidence="7" key="1">
    <citation type="journal article" date="2014" name="PLoS ONE">
        <title>Transcriptome-Based Identification of ABC Transporters in the Western Tarnished Plant Bug Lygus hesperus.</title>
        <authorList>
            <person name="Hull J.J."/>
            <person name="Chaney K."/>
            <person name="Geib S.M."/>
            <person name="Fabrick J.A."/>
            <person name="Brent C.S."/>
            <person name="Walsh D."/>
            <person name="Lavine L.C."/>
        </authorList>
    </citation>
    <scope>NUCLEOTIDE SEQUENCE</scope>
</reference>
<feature type="region of interest" description="Disordered" evidence="6">
    <location>
        <begin position="197"/>
        <end position="255"/>
    </location>
</feature>
<dbReference type="Gene3D" id="3.30.70.330">
    <property type="match status" value="1"/>
</dbReference>
<evidence type="ECO:0000256" key="6">
    <source>
        <dbReference type="SAM" id="MobiDB-lite"/>
    </source>
</evidence>
<feature type="compositionally biased region" description="Basic and acidic residues" evidence="6">
    <location>
        <begin position="1"/>
        <end position="12"/>
    </location>
</feature>
<reference evidence="8" key="3">
    <citation type="submission" date="2014-09" db="EMBL/GenBank/DDBJ databases">
        <authorList>
            <person name="Magalhaes I.L.F."/>
            <person name="Oliveira U."/>
            <person name="Santos F.R."/>
            <person name="Vidigal T.H.D.A."/>
            <person name="Brescovit A.D."/>
            <person name="Santos A.J."/>
        </authorList>
    </citation>
    <scope>NUCLEOTIDE SEQUENCE</scope>
</reference>
<keyword evidence="4" id="KW-0694">RNA-binding</keyword>
<feature type="region of interest" description="Disordered" evidence="6">
    <location>
        <begin position="1"/>
        <end position="45"/>
    </location>
</feature>
<feature type="compositionally biased region" description="Polar residues" evidence="6">
    <location>
        <begin position="23"/>
        <end position="41"/>
    </location>
</feature>
<dbReference type="InterPro" id="IPR039119">
    <property type="entry name" value="ABT1/Esf2"/>
</dbReference>
<keyword evidence="5" id="KW-0539">Nucleus</keyword>
<evidence type="ECO:0000256" key="3">
    <source>
        <dbReference type="ARBA" id="ARBA00020737"/>
    </source>
</evidence>
<dbReference type="GO" id="GO:0000447">
    <property type="term" value="P:endonucleolytic cleavage in ITS1 to separate SSU-rRNA from 5.8S rRNA and LSU-rRNA from tricistronic rRNA transcript (SSU-rRNA, 5.8S rRNA, LSU-rRNA)"/>
    <property type="evidence" value="ECO:0007669"/>
    <property type="project" value="TreeGrafter"/>
</dbReference>
<dbReference type="GO" id="GO:0034462">
    <property type="term" value="P:small-subunit processome assembly"/>
    <property type="evidence" value="ECO:0007669"/>
    <property type="project" value="TreeGrafter"/>
</dbReference>
<protein>
    <recommendedName>
        <fullName evidence="3">Activator of basal transcription 1</fullName>
    </recommendedName>
</protein>
<proteinExistence type="inferred from homology"/>
<dbReference type="EMBL" id="GBHO01044227">
    <property type="protein sequence ID" value="JAF99376.1"/>
    <property type="molecule type" value="Transcribed_RNA"/>
</dbReference>
<evidence type="ECO:0000256" key="5">
    <source>
        <dbReference type="ARBA" id="ARBA00023242"/>
    </source>
</evidence>